<dbReference type="PANTHER" id="PTHR47821:SF2">
    <property type="entry name" value="PHOSPHOGLYCERATE MUTASE FAMILY PROTEIN"/>
    <property type="match status" value="1"/>
</dbReference>
<dbReference type="SUPFAM" id="SSF53254">
    <property type="entry name" value="Phosphoglycerate mutase-like"/>
    <property type="match status" value="1"/>
</dbReference>
<dbReference type="InterPro" id="IPR013078">
    <property type="entry name" value="His_Pase_superF_clade-1"/>
</dbReference>
<dbReference type="Pfam" id="PF00300">
    <property type="entry name" value="His_Phos_1"/>
    <property type="match status" value="1"/>
</dbReference>
<comment type="caution">
    <text evidence="2">The sequence shown here is derived from an EMBL/GenBank/DDBJ whole genome shotgun (WGS) entry which is preliminary data.</text>
</comment>
<protein>
    <submittedName>
        <fullName evidence="2">Uncharacterized protein</fullName>
    </submittedName>
</protein>
<dbReference type="EMBL" id="JBBPBN010000036">
    <property type="protein sequence ID" value="KAK9001529.1"/>
    <property type="molecule type" value="Genomic_DNA"/>
</dbReference>
<dbReference type="PANTHER" id="PTHR47821">
    <property type="entry name" value="PHOSPHOGLYCERATE MUTASE FAMILY PROTEIN"/>
    <property type="match status" value="1"/>
</dbReference>
<proteinExistence type="predicted"/>
<keyword evidence="3" id="KW-1185">Reference proteome</keyword>
<dbReference type="Proteomes" id="UP001396334">
    <property type="component" value="Unassembled WGS sequence"/>
</dbReference>
<dbReference type="InterPro" id="IPR029033">
    <property type="entry name" value="His_PPase_superfam"/>
</dbReference>
<sequence length="323" mass="35894">MGTSSFLRNRYWILRHGKSIPNEKGLIVSSLENGVRLEYRLASEGVEQAQSAGKLFLKELKENNIPLENVRICYSPFARTSYTAEVVASVLNLPFEGPQCKVIEDLRERYFGPSFELLSHDKYPEIWAMDEKDPFTRPEGGESVDDVVARLASAMSTMESEYQGCAILVVSHGDPLQILQTILDAASKQTEPSCGDFASRIQAVRVPSILSQHRKFALLTGELRTSVSTNTRRTPSPTHFIDTAIRISRSSSLSPTKVSRGDIVAALGPNISEMYELHFNVPMASNIVVLMSETDPKAKTDANDDQFSGYETYVSPLHRKNTS</sequence>
<feature type="region of interest" description="Disordered" evidence="1">
    <location>
        <begin position="298"/>
        <end position="323"/>
    </location>
</feature>
<evidence type="ECO:0000256" key="1">
    <source>
        <dbReference type="SAM" id="MobiDB-lite"/>
    </source>
</evidence>
<gene>
    <name evidence="2" type="ORF">V6N11_083311</name>
</gene>
<dbReference type="Gene3D" id="3.40.50.1240">
    <property type="entry name" value="Phosphoglycerate mutase-like"/>
    <property type="match status" value="1"/>
</dbReference>
<dbReference type="CDD" id="cd07067">
    <property type="entry name" value="HP_PGM_like"/>
    <property type="match status" value="1"/>
</dbReference>
<name>A0ABR2QLL3_9ROSI</name>
<reference evidence="2 3" key="1">
    <citation type="journal article" date="2024" name="G3 (Bethesda)">
        <title>Genome assembly of Hibiscus sabdariffa L. provides insights into metabolisms of medicinal natural products.</title>
        <authorList>
            <person name="Kim T."/>
        </authorList>
    </citation>
    <scope>NUCLEOTIDE SEQUENCE [LARGE SCALE GENOMIC DNA]</scope>
    <source>
        <strain evidence="2">TK-2024</strain>
        <tissue evidence="2">Old leaves</tissue>
    </source>
</reference>
<evidence type="ECO:0000313" key="3">
    <source>
        <dbReference type="Proteomes" id="UP001396334"/>
    </source>
</evidence>
<organism evidence="2 3">
    <name type="scientific">Hibiscus sabdariffa</name>
    <name type="common">roselle</name>
    <dbReference type="NCBI Taxonomy" id="183260"/>
    <lineage>
        <taxon>Eukaryota</taxon>
        <taxon>Viridiplantae</taxon>
        <taxon>Streptophyta</taxon>
        <taxon>Embryophyta</taxon>
        <taxon>Tracheophyta</taxon>
        <taxon>Spermatophyta</taxon>
        <taxon>Magnoliopsida</taxon>
        <taxon>eudicotyledons</taxon>
        <taxon>Gunneridae</taxon>
        <taxon>Pentapetalae</taxon>
        <taxon>rosids</taxon>
        <taxon>malvids</taxon>
        <taxon>Malvales</taxon>
        <taxon>Malvaceae</taxon>
        <taxon>Malvoideae</taxon>
        <taxon>Hibiscus</taxon>
    </lineage>
</organism>
<accession>A0ABR2QLL3</accession>
<dbReference type="SMART" id="SM00855">
    <property type="entry name" value="PGAM"/>
    <property type="match status" value="1"/>
</dbReference>
<evidence type="ECO:0000313" key="2">
    <source>
        <dbReference type="EMBL" id="KAK9001529.1"/>
    </source>
</evidence>